<dbReference type="SUPFAM" id="SSF53187">
    <property type="entry name" value="Zn-dependent exopeptidases"/>
    <property type="match status" value="1"/>
</dbReference>
<dbReference type="InterPro" id="IPR017144">
    <property type="entry name" value="Xaa-Arg_dipeptidase"/>
</dbReference>
<dbReference type="GO" id="GO:0005737">
    <property type="term" value="C:cytoplasm"/>
    <property type="evidence" value="ECO:0007669"/>
    <property type="project" value="TreeGrafter"/>
</dbReference>
<dbReference type="Proteomes" id="UP000474676">
    <property type="component" value="Unassembled WGS sequence"/>
</dbReference>
<dbReference type="PANTHER" id="PTHR30575">
    <property type="entry name" value="PEPTIDASE M20"/>
    <property type="match status" value="1"/>
</dbReference>
<evidence type="ECO:0000259" key="2">
    <source>
        <dbReference type="Pfam" id="PF07687"/>
    </source>
</evidence>
<sequence length="390" mass="42874">MDYEVLKERIIQTVEAGREELSALNDDIADHPELSGEEFQTSRKIVELLRGKGYEVEYPFDELDTAFRGVAGNNGHRYKVAIMAEYDALPEVGHACGHCLSGAISCLAAIATKDIQDELDTDIHIIGTPAEETDGAKCKMVKDGVFDGYDMAIMVHLYDQNLVTPRLLALRSDMYTFHGKAAHASASPWEGINAFNAAQLMFHGIDMLRQHVTPDVRIHGIIRDGGEAPNIVPEKVTAELYVRALDYRYMEEVNDKVVNCVKAGCLATGATWDTYSTAATYQDLKPNPTGLDALREIFDELDIPDNGDYDAVFGSADAGNVSYVCPTFHPCLQLAPRGVAIHTREFAELVKTDAAHECLVKGAELIALQIAKIFSDEGRIAAMKRDFETA</sequence>
<dbReference type="CDD" id="cd03887">
    <property type="entry name" value="M20_Acy1L2"/>
    <property type="match status" value="1"/>
</dbReference>
<name>A0A6L5Y2N3_9FIRM</name>
<dbReference type="EMBL" id="VUMZ01000001">
    <property type="protein sequence ID" value="MST51040.1"/>
    <property type="molecule type" value="Genomic_DNA"/>
</dbReference>
<dbReference type="GeneID" id="303114024"/>
<dbReference type="InterPro" id="IPR017439">
    <property type="entry name" value="Amidohydrolase"/>
</dbReference>
<accession>A0A6L5Y2N3</accession>
<dbReference type="Gene3D" id="3.40.630.10">
    <property type="entry name" value="Zn peptidases"/>
    <property type="match status" value="1"/>
</dbReference>
<proteinExistence type="inferred from homology"/>
<dbReference type="GO" id="GO:0071713">
    <property type="term" value="F:para-aminobenzoyl-glutamate hydrolase activity"/>
    <property type="evidence" value="ECO:0007669"/>
    <property type="project" value="TreeGrafter"/>
</dbReference>
<feature type="domain" description="Peptidase M20 dimerisation" evidence="2">
    <location>
        <begin position="176"/>
        <end position="263"/>
    </location>
</feature>
<dbReference type="FunFam" id="3.30.70.360:FF:000004">
    <property type="entry name" value="Peptidase M20 domain-containing protein 2"/>
    <property type="match status" value="1"/>
</dbReference>
<evidence type="ECO:0000313" key="3">
    <source>
        <dbReference type="EMBL" id="MST51040.1"/>
    </source>
</evidence>
<evidence type="ECO:0000256" key="1">
    <source>
        <dbReference type="PIRNR" id="PIRNR037226"/>
    </source>
</evidence>
<organism evidence="3 4">
    <name type="scientific">Hornefia butyriciproducens</name>
    <dbReference type="NCBI Taxonomy" id="2652293"/>
    <lineage>
        <taxon>Bacteria</taxon>
        <taxon>Bacillati</taxon>
        <taxon>Bacillota</taxon>
        <taxon>Clostridia</taxon>
        <taxon>Peptostreptococcales</taxon>
        <taxon>Anaerovoracaceae</taxon>
        <taxon>Hornefia</taxon>
    </lineage>
</organism>
<dbReference type="Pfam" id="PF07687">
    <property type="entry name" value="M20_dimer"/>
    <property type="match status" value="1"/>
</dbReference>
<reference evidence="3 4" key="1">
    <citation type="submission" date="2019-08" db="EMBL/GenBank/DDBJ databases">
        <title>In-depth cultivation of the pig gut microbiome towards novel bacterial diversity and tailored functional studies.</title>
        <authorList>
            <person name="Wylensek D."/>
            <person name="Hitch T.C.A."/>
            <person name="Clavel T."/>
        </authorList>
    </citation>
    <scope>NUCLEOTIDE SEQUENCE [LARGE SCALE GENOMIC DNA]</scope>
    <source>
        <strain evidence="3 4">WCA-MUC-591-APC-3H</strain>
    </source>
</reference>
<dbReference type="NCBIfam" id="TIGR01891">
    <property type="entry name" value="amidohydrolases"/>
    <property type="match status" value="1"/>
</dbReference>
<dbReference type="RefSeq" id="WP_154573507.1">
    <property type="nucleotide sequence ID" value="NZ_VUMZ01000001.1"/>
</dbReference>
<dbReference type="GO" id="GO:0046657">
    <property type="term" value="P:folic acid catabolic process"/>
    <property type="evidence" value="ECO:0007669"/>
    <property type="project" value="TreeGrafter"/>
</dbReference>
<dbReference type="SUPFAM" id="SSF55031">
    <property type="entry name" value="Bacterial exopeptidase dimerisation domain"/>
    <property type="match status" value="1"/>
</dbReference>
<dbReference type="Gene3D" id="3.30.70.360">
    <property type="match status" value="1"/>
</dbReference>
<dbReference type="Pfam" id="PF01546">
    <property type="entry name" value="Peptidase_M20"/>
    <property type="match status" value="1"/>
</dbReference>
<comment type="similarity">
    <text evidence="1">Belongs to the peptidase M20A family.</text>
</comment>
<dbReference type="InterPro" id="IPR011650">
    <property type="entry name" value="Peptidase_M20_dimer"/>
</dbReference>
<dbReference type="GO" id="GO:0016805">
    <property type="term" value="F:dipeptidase activity"/>
    <property type="evidence" value="ECO:0007669"/>
    <property type="project" value="InterPro"/>
</dbReference>
<dbReference type="InterPro" id="IPR036264">
    <property type="entry name" value="Bact_exopeptidase_dim_dom"/>
</dbReference>
<dbReference type="PIRSF" id="PIRSF037226">
    <property type="entry name" value="Amidohydrolase_ACY1L2_prd"/>
    <property type="match status" value="1"/>
</dbReference>
<dbReference type="AlphaFoldDB" id="A0A6L5Y2N3"/>
<dbReference type="InterPro" id="IPR002933">
    <property type="entry name" value="Peptidase_M20"/>
</dbReference>
<keyword evidence="4" id="KW-1185">Reference proteome</keyword>
<comment type="caution">
    <text evidence="3">The sequence shown here is derived from an EMBL/GenBank/DDBJ whole genome shotgun (WGS) entry which is preliminary data.</text>
</comment>
<evidence type="ECO:0000313" key="4">
    <source>
        <dbReference type="Proteomes" id="UP000474676"/>
    </source>
</evidence>
<dbReference type="PANTHER" id="PTHR30575:SF3">
    <property type="entry name" value="PEPTIDASE M20 DIMERISATION DOMAIN-CONTAINING PROTEIN"/>
    <property type="match status" value="1"/>
</dbReference>
<dbReference type="InterPro" id="IPR052030">
    <property type="entry name" value="Peptidase_M20/M20A_hydrolases"/>
</dbReference>
<gene>
    <name evidence="3" type="ORF">FYJ64_01675</name>
</gene>
<protein>
    <recommendedName>
        <fullName evidence="1">Peptidase M20 domain-containing protein 2</fullName>
    </recommendedName>
</protein>